<dbReference type="AlphaFoldDB" id="A0A413FK13"/>
<evidence type="ECO:0000313" key="6">
    <source>
        <dbReference type="EMBL" id="RGX32117.1"/>
    </source>
</evidence>
<feature type="domain" description="PEP-utilising enzyme mobile" evidence="4">
    <location>
        <begin position="150"/>
        <end position="201"/>
    </location>
</feature>
<feature type="domain" description="Phosphotransferase system enzyme I N-terminal" evidence="5">
    <location>
        <begin position="6"/>
        <end position="123"/>
    </location>
</feature>
<dbReference type="InterPro" id="IPR036618">
    <property type="entry name" value="PtsI_HPr-bd_sf"/>
</dbReference>
<evidence type="ECO:0008006" key="8">
    <source>
        <dbReference type="Google" id="ProtNLM"/>
    </source>
</evidence>
<sequence length="232" mass="24645">MRTYGGRTVCGGTVEGAAAVCSRETAAYPVPAGTEEELLRFERAKSEALEQLERLEAEVASQAGQEAAAIFAVHRLLLEDFDYVQMAEDGIRAGKSAQEAVYGAGRTCAAMFEQMEDLYLKERGADMMDLSARVIACLNGFAYPPESGPEAILIAEDFSPSQVAAWQRGGARAVISSSGSEFSHASILARAFGVPMMVQTGIPAAELAGKRFKGSVEAGEEGGLGRIRLEIL</sequence>
<dbReference type="InterPro" id="IPR008279">
    <property type="entry name" value="PEP-util_enz_mobile_dom"/>
</dbReference>
<dbReference type="InterPro" id="IPR036637">
    <property type="entry name" value="Phosphohistidine_dom_sf"/>
</dbReference>
<reference evidence="6 7" key="1">
    <citation type="submission" date="2018-08" db="EMBL/GenBank/DDBJ databases">
        <title>A genome reference for cultivated species of the human gut microbiota.</title>
        <authorList>
            <person name="Zou Y."/>
            <person name="Xue W."/>
            <person name="Luo G."/>
        </authorList>
    </citation>
    <scope>NUCLEOTIDE SEQUENCE [LARGE SCALE GENOMIC DNA]</scope>
    <source>
        <strain evidence="6 7">AF04-15</strain>
    </source>
</reference>
<dbReference type="OrthoDB" id="1848111at2"/>
<dbReference type="Pfam" id="PF00391">
    <property type="entry name" value="PEP-utilizers"/>
    <property type="match status" value="1"/>
</dbReference>
<proteinExistence type="inferred from homology"/>
<dbReference type="Gene3D" id="1.10.274.10">
    <property type="entry name" value="PtsI, HPr-binding domain"/>
    <property type="match status" value="1"/>
</dbReference>
<dbReference type="PANTHER" id="PTHR46244:SF6">
    <property type="entry name" value="PHOSPHOENOLPYRUVATE-PROTEIN PHOSPHOTRANSFERASE"/>
    <property type="match status" value="1"/>
</dbReference>
<dbReference type="Pfam" id="PF05524">
    <property type="entry name" value="PEP-utilisers_N"/>
    <property type="match status" value="1"/>
</dbReference>
<dbReference type="EMBL" id="QSBM01000002">
    <property type="protein sequence ID" value="RGX32117.1"/>
    <property type="molecule type" value="Genomic_DNA"/>
</dbReference>
<evidence type="ECO:0000313" key="7">
    <source>
        <dbReference type="Proteomes" id="UP000283880"/>
    </source>
</evidence>
<dbReference type="GO" id="GO:0016772">
    <property type="term" value="F:transferase activity, transferring phosphorus-containing groups"/>
    <property type="evidence" value="ECO:0007669"/>
    <property type="project" value="InterPro"/>
</dbReference>
<comment type="caution">
    <text evidence="6">The sequence shown here is derived from an EMBL/GenBank/DDBJ whole genome shotgun (WGS) entry which is preliminary data.</text>
</comment>
<gene>
    <name evidence="6" type="ORF">DWV29_04855</name>
</gene>
<dbReference type="SUPFAM" id="SSF52009">
    <property type="entry name" value="Phosphohistidine domain"/>
    <property type="match status" value="1"/>
</dbReference>
<dbReference type="InterPro" id="IPR050499">
    <property type="entry name" value="PEP-utilizing_PTS_enzyme"/>
</dbReference>
<evidence type="ECO:0000259" key="4">
    <source>
        <dbReference type="Pfam" id="PF00391"/>
    </source>
</evidence>
<dbReference type="Gene3D" id="3.50.30.10">
    <property type="entry name" value="Phosphohistidine domain"/>
    <property type="match status" value="1"/>
</dbReference>
<name>A0A413FK13_9FIRM</name>
<dbReference type="Proteomes" id="UP000283880">
    <property type="component" value="Unassembled WGS sequence"/>
</dbReference>
<evidence type="ECO:0000256" key="2">
    <source>
        <dbReference type="ARBA" id="ARBA00022679"/>
    </source>
</evidence>
<dbReference type="PANTHER" id="PTHR46244">
    <property type="entry name" value="PHOSPHOENOLPYRUVATE-PROTEIN PHOSPHOTRANSFERASE"/>
    <property type="match status" value="1"/>
</dbReference>
<feature type="coiled-coil region" evidence="3">
    <location>
        <begin position="38"/>
        <end position="65"/>
    </location>
</feature>
<dbReference type="SUPFAM" id="SSF47831">
    <property type="entry name" value="Enzyme I of the PEP:sugar phosphotransferase system HPr-binding (sub)domain"/>
    <property type="match status" value="1"/>
</dbReference>
<protein>
    <recommendedName>
        <fullName evidence="8">Phosphoenolpyruvate--protein phosphotransferase</fullName>
    </recommendedName>
</protein>
<dbReference type="InterPro" id="IPR008731">
    <property type="entry name" value="PTS_EIN"/>
</dbReference>
<comment type="similarity">
    <text evidence="1">Belongs to the PEP-utilizing enzyme family.</text>
</comment>
<dbReference type="GO" id="GO:0009401">
    <property type="term" value="P:phosphoenolpyruvate-dependent sugar phosphotransferase system"/>
    <property type="evidence" value="ECO:0007669"/>
    <property type="project" value="InterPro"/>
</dbReference>
<accession>A0A413FK13</accession>
<evidence type="ECO:0000259" key="5">
    <source>
        <dbReference type="Pfam" id="PF05524"/>
    </source>
</evidence>
<evidence type="ECO:0000256" key="3">
    <source>
        <dbReference type="SAM" id="Coils"/>
    </source>
</evidence>
<keyword evidence="2" id="KW-0808">Transferase</keyword>
<organism evidence="6 7">
    <name type="scientific">Enterocloster asparagiformis</name>
    <dbReference type="NCBI Taxonomy" id="333367"/>
    <lineage>
        <taxon>Bacteria</taxon>
        <taxon>Bacillati</taxon>
        <taxon>Bacillota</taxon>
        <taxon>Clostridia</taxon>
        <taxon>Lachnospirales</taxon>
        <taxon>Lachnospiraceae</taxon>
        <taxon>Enterocloster</taxon>
    </lineage>
</organism>
<dbReference type="RefSeq" id="WP_007714098.1">
    <property type="nucleotide sequence ID" value="NZ_BAABXR010000002.1"/>
</dbReference>
<keyword evidence="3" id="KW-0175">Coiled coil</keyword>
<evidence type="ECO:0000256" key="1">
    <source>
        <dbReference type="ARBA" id="ARBA00007837"/>
    </source>
</evidence>